<reference evidence="11 12" key="1">
    <citation type="submission" date="2019-03" db="EMBL/GenBank/DDBJ databases">
        <title>Genomic Encyclopedia of Type Strains, Phase IV (KMG-IV): sequencing the most valuable type-strain genomes for metagenomic binning, comparative biology and taxonomic classification.</title>
        <authorList>
            <person name="Goeker M."/>
        </authorList>
    </citation>
    <scope>NUCLEOTIDE SEQUENCE [LARGE SCALE GENOMIC DNA]</scope>
    <source>
        <strain evidence="11 12">LX-B</strain>
    </source>
</reference>
<protein>
    <submittedName>
        <fullName evidence="11">Carbohydrate ABC transporter membrane protein 2 (CUT1 family)</fullName>
    </submittedName>
</protein>
<keyword evidence="3 9" id="KW-0813">Transport</keyword>
<dbReference type="GO" id="GO:0055085">
    <property type="term" value="P:transmembrane transport"/>
    <property type="evidence" value="ECO:0007669"/>
    <property type="project" value="InterPro"/>
</dbReference>
<dbReference type="Gene3D" id="1.10.3720.10">
    <property type="entry name" value="MetI-like"/>
    <property type="match status" value="1"/>
</dbReference>
<evidence type="ECO:0000313" key="11">
    <source>
        <dbReference type="EMBL" id="TCL59759.1"/>
    </source>
</evidence>
<accession>A0A4R1R2Z7</accession>
<dbReference type="PROSITE" id="PS50928">
    <property type="entry name" value="ABC_TM1"/>
    <property type="match status" value="1"/>
</dbReference>
<evidence type="ECO:0000256" key="8">
    <source>
        <dbReference type="ARBA" id="ARBA00023136"/>
    </source>
</evidence>
<dbReference type="SUPFAM" id="SSF161098">
    <property type="entry name" value="MetI-like"/>
    <property type="match status" value="1"/>
</dbReference>
<dbReference type="EMBL" id="SLUN01000038">
    <property type="protein sequence ID" value="TCL59759.1"/>
    <property type="molecule type" value="Genomic_DNA"/>
</dbReference>
<feature type="transmembrane region" description="Helical" evidence="9">
    <location>
        <begin position="187"/>
        <end position="212"/>
    </location>
</feature>
<evidence type="ECO:0000259" key="10">
    <source>
        <dbReference type="PROSITE" id="PS50928"/>
    </source>
</evidence>
<dbReference type="InterPro" id="IPR035906">
    <property type="entry name" value="MetI-like_sf"/>
</dbReference>
<keyword evidence="8 9" id="KW-0472">Membrane</keyword>
<comment type="subcellular location">
    <subcellularLocation>
        <location evidence="1 9">Cell membrane</location>
        <topology evidence="1 9">Multi-pass membrane protein</topology>
    </subcellularLocation>
</comment>
<dbReference type="CDD" id="cd06261">
    <property type="entry name" value="TM_PBP2"/>
    <property type="match status" value="1"/>
</dbReference>
<dbReference type="GO" id="GO:0005886">
    <property type="term" value="C:plasma membrane"/>
    <property type="evidence" value="ECO:0007669"/>
    <property type="project" value="UniProtKB-SubCell"/>
</dbReference>
<dbReference type="Pfam" id="PF00528">
    <property type="entry name" value="BPD_transp_1"/>
    <property type="match status" value="1"/>
</dbReference>
<dbReference type="PANTHER" id="PTHR32243">
    <property type="entry name" value="MALTOSE TRANSPORT SYSTEM PERMEASE-RELATED"/>
    <property type="match status" value="1"/>
</dbReference>
<evidence type="ECO:0000256" key="4">
    <source>
        <dbReference type="ARBA" id="ARBA00022475"/>
    </source>
</evidence>
<dbReference type="AlphaFoldDB" id="A0A4R1R2Z7"/>
<keyword evidence="5" id="KW-0762">Sugar transport</keyword>
<comment type="caution">
    <text evidence="11">The sequence shown here is derived from an EMBL/GenBank/DDBJ whole genome shotgun (WGS) entry which is preliminary data.</text>
</comment>
<keyword evidence="7 9" id="KW-1133">Transmembrane helix</keyword>
<dbReference type="PANTHER" id="PTHR32243:SF50">
    <property type="entry name" value="MALTOSE_MALTODEXTRIN TRANSPORT SYSTEM PERMEASE PROTEIN MALG"/>
    <property type="match status" value="1"/>
</dbReference>
<evidence type="ECO:0000313" key="12">
    <source>
        <dbReference type="Proteomes" id="UP000295008"/>
    </source>
</evidence>
<dbReference type="RefSeq" id="WP_132016529.1">
    <property type="nucleotide sequence ID" value="NZ_SLUN01000038.1"/>
</dbReference>
<feature type="transmembrane region" description="Helical" evidence="9">
    <location>
        <begin position="12"/>
        <end position="34"/>
    </location>
</feature>
<keyword evidence="12" id="KW-1185">Reference proteome</keyword>
<keyword evidence="6 9" id="KW-0812">Transmembrane</keyword>
<evidence type="ECO:0000256" key="2">
    <source>
        <dbReference type="ARBA" id="ARBA00009047"/>
    </source>
</evidence>
<dbReference type="InterPro" id="IPR050901">
    <property type="entry name" value="BP-dep_ABC_trans_perm"/>
</dbReference>
<evidence type="ECO:0000256" key="6">
    <source>
        <dbReference type="ARBA" id="ARBA00022692"/>
    </source>
</evidence>
<evidence type="ECO:0000256" key="5">
    <source>
        <dbReference type="ARBA" id="ARBA00022597"/>
    </source>
</evidence>
<dbReference type="OrthoDB" id="9793448at2"/>
<organism evidence="11 12">
    <name type="scientific">Hydrogenispora ethanolica</name>
    <dbReference type="NCBI Taxonomy" id="1082276"/>
    <lineage>
        <taxon>Bacteria</taxon>
        <taxon>Bacillati</taxon>
        <taxon>Bacillota</taxon>
        <taxon>Hydrogenispora</taxon>
    </lineage>
</organism>
<evidence type="ECO:0000256" key="1">
    <source>
        <dbReference type="ARBA" id="ARBA00004651"/>
    </source>
</evidence>
<feature type="transmembrane region" description="Helical" evidence="9">
    <location>
        <begin position="146"/>
        <end position="166"/>
    </location>
</feature>
<evidence type="ECO:0000256" key="3">
    <source>
        <dbReference type="ARBA" id="ARBA00022448"/>
    </source>
</evidence>
<feature type="domain" description="ABC transmembrane type-1" evidence="10">
    <location>
        <begin position="75"/>
        <end position="266"/>
    </location>
</feature>
<dbReference type="Proteomes" id="UP000295008">
    <property type="component" value="Unassembled WGS sequence"/>
</dbReference>
<evidence type="ECO:0000256" key="9">
    <source>
        <dbReference type="RuleBase" id="RU363032"/>
    </source>
</evidence>
<dbReference type="InterPro" id="IPR000515">
    <property type="entry name" value="MetI-like"/>
</dbReference>
<proteinExistence type="inferred from homology"/>
<sequence length="281" mass="31624">MGSSQRNQQSRQMYLNILALLVGLIFLFPLFWLLSSSFKMEAEIFQSPPSLLPSRLYLDPYLDQFKGQYNMFRSFLNSCIISGGTMALSVILSSMAAYGLARFTFRGRKILILSFLITQMLPATLILTPLFIIFNKLNFYNTFWGPMIADATIAIPFSVLMLRTYFLSIPKELDDSARVDGCNALMAFWKIMLPIAYPGAVVVAVFSFLFGWGDLIYANTFMNQQTLMPMTAGIYNFIGQYGVSWNRVMAFGALTVFPVVLIFILMQKYIVTGLTTGAVKG</sequence>
<name>A0A4R1R2Z7_HYDET</name>
<feature type="transmembrane region" description="Helical" evidence="9">
    <location>
        <begin position="75"/>
        <end position="98"/>
    </location>
</feature>
<evidence type="ECO:0000256" key="7">
    <source>
        <dbReference type="ARBA" id="ARBA00022989"/>
    </source>
</evidence>
<gene>
    <name evidence="11" type="ORF">EDC14_103852</name>
</gene>
<keyword evidence="4" id="KW-1003">Cell membrane</keyword>
<feature type="transmembrane region" description="Helical" evidence="9">
    <location>
        <begin position="110"/>
        <end position="134"/>
    </location>
</feature>
<feature type="transmembrane region" description="Helical" evidence="9">
    <location>
        <begin position="248"/>
        <end position="266"/>
    </location>
</feature>
<comment type="similarity">
    <text evidence="2">Belongs to the binding-protein-dependent transport system permease family. MalFG subfamily.</text>
</comment>